<dbReference type="Pfam" id="PF01025">
    <property type="entry name" value="GrpE"/>
    <property type="match status" value="1"/>
</dbReference>
<gene>
    <name evidence="10 14" type="primary">grpE</name>
    <name evidence="14" type="ORF">COY37_00305</name>
</gene>
<evidence type="ECO:0000256" key="9">
    <source>
        <dbReference type="ARBA" id="ARBA00076414"/>
    </source>
</evidence>
<keyword evidence="4 10" id="KW-0963">Cytoplasm</keyword>
<evidence type="ECO:0000256" key="7">
    <source>
        <dbReference type="ARBA" id="ARBA00053401"/>
    </source>
</evidence>
<dbReference type="GO" id="GO:0042803">
    <property type="term" value="F:protein homodimerization activity"/>
    <property type="evidence" value="ECO:0007669"/>
    <property type="project" value="InterPro"/>
</dbReference>
<evidence type="ECO:0000256" key="3">
    <source>
        <dbReference type="ARBA" id="ARBA00011738"/>
    </source>
</evidence>
<evidence type="ECO:0000256" key="11">
    <source>
        <dbReference type="RuleBase" id="RU000639"/>
    </source>
</evidence>
<dbReference type="InterPro" id="IPR009012">
    <property type="entry name" value="GrpE_head"/>
</dbReference>
<proteinExistence type="inferred from homology"/>
<evidence type="ECO:0000256" key="2">
    <source>
        <dbReference type="ARBA" id="ARBA00009054"/>
    </source>
</evidence>
<dbReference type="InterPro" id="IPR000740">
    <property type="entry name" value="GrpE"/>
</dbReference>
<feature type="coiled-coil region" evidence="13">
    <location>
        <begin position="18"/>
        <end position="59"/>
    </location>
</feature>
<keyword evidence="13" id="KW-0175">Coiled coil</keyword>
<evidence type="ECO:0000256" key="13">
    <source>
        <dbReference type="SAM" id="Coils"/>
    </source>
</evidence>
<dbReference type="GO" id="GO:0000774">
    <property type="term" value="F:adenyl-nucleotide exchange factor activity"/>
    <property type="evidence" value="ECO:0007669"/>
    <property type="project" value="InterPro"/>
</dbReference>
<evidence type="ECO:0000256" key="6">
    <source>
        <dbReference type="ARBA" id="ARBA00023186"/>
    </source>
</evidence>
<protein>
    <recommendedName>
        <fullName evidence="8 10">Protein GrpE</fullName>
    </recommendedName>
    <alternativeName>
        <fullName evidence="9 10">HSP-70 cofactor</fullName>
    </alternativeName>
</protein>
<dbReference type="PANTHER" id="PTHR21237">
    <property type="entry name" value="GRPE PROTEIN"/>
    <property type="match status" value="1"/>
</dbReference>
<dbReference type="EMBL" id="PFNG01000011">
    <property type="protein sequence ID" value="PIZ42501.1"/>
    <property type="molecule type" value="Genomic_DNA"/>
</dbReference>
<sequence length="170" mass="19095">MMVLTKEKATGDGVGLDHMEFKERLEQKEAEAAEYLDTLKRLQAEMENFRKRMIKEQEQIIQYAVQTVILELLPVIDNLERALDAAGADAEGGRLKEGVELIYTQLKGLLAKECVEVIDPAGEEFDPMKHEAVMQVASDEHAENTVVEVLQKGYDLKGRLLRPATVKVAK</sequence>
<comment type="function">
    <text evidence="7 10 11">Participates actively in the response to hyperosmotic and heat shock by preventing the aggregation of stress-denatured proteins, in association with DnaK and GrpE. It is the nucleotide exchange factor for DnaK and may function as a thermosensor. Unfolded proteins bind initially to DnaJ; upon interaction with the DnaJ-bound protein, DnaK hydrolyzes its bound ATP, resulting in the formation of a stable complex. GrpE releases ADP from DnaK; ATP binding to DnaK triggers the release of the substrate protein, thus completing the reaction cycle. Several rounds of ATP-dependent interactions between DnaJ, DnaK and GrpE are required for fully efficient folding.</text>
</comment>
<evidence type="ECO:0000313" key="15">
    <source>
        <dbReference type="Proteomes" id="UP000230956"/>
    </source>
</evidence>
<keyword evidence="5 10" id="KW-0346">Stress response</keyword>
<dbReference type="Gene3D" id="3.90.20.20">
    <property type="match status" value="1"/>
</dbReference>
<dbReference type="NCBIfam" id="NF010738">
    <property type="entry name" value="PRK14140.1"/>
    <property type="match status" value="1"/>
</dbReference>
<dbReference type="AlphaFoldDB" id="A0A2M7TBF9"/>
<organism evidence="14 15">
    <name type="scientific">Candidatus Aquicultor secundus</name>
    <dbReference type="NCBI Taxonomy" id="1973895"/>
    <lineage>
        <taxon>Bacteria</taxon>
        <taxon>Bacillati</taxon>
        <taxon>Actinomycetota</taxon>
        <taxon>Candidatus Aquicultoria</taxon>
        <taxon>Candidatus Aquicultorales</taxon>
        <taxon>Candidatus Aquicultoraceae</taxon>
        <taxon>Candidatus Aquicultor</taxon>
    </lineage>
</organism>
<dbReference type="PANTHER" id="PTHR21237:SF23">
    <property type="entry name" value="GRPE PROTEIN HOMOLOG, MITOCHONDRIAL"/>
    <property type="match status" value="1"/>
</dbReference>
<name>A0A2M7TBF9_9ACTN</name>
<comment type="subunit">
    <text evidence="3 10">Homodimer.</text>
</comment>
<comment type="similarity">
    <text evidence="2 10 12">Belongs to the GrpE family.</text>
</comment>
<evidence type="ECO:0000313" key="14">
    <source>
        <dbReference type="EMBL" id="PIZ42501.1"/>
    </source>
</evidence>
<evidence type="ECO:0000256" key="1">
    <source>
        <dbReference type="ARBA" id="ARBA00004496"/>
    </source>
</evidence>
<dbReference type="CDD" id="cd00446">
    <property type="entry name" value="GrpE"/>
    <property type="match status" value="1"/>
</dbReference>
<dbReference type="SUPFAM" id="SSF58014">
    <property type="entry name" value="Coiled-coil domain of nucleotide exchange factor GrpE"/>
    <property type="match status" value="1"/>
</dbReference>
<dbReference type="InterPro" id="IPR013805">
    <property type="entry name" value="GrpE_CC"/>
</dbReference>
<dbReference type="GO" id="GO:0051087">
    <property type="term" value="F:protein-folding chaperone binding"/>
    <property type="evidence" value="ECO:0007669"/>
    <property type="project" value="InterPro"/>
</dbReference>
<evidence type="ECO:0000256" key="12">
    <source>
        <dbReference type="RuleBase" id="RU004478"/>
    </source>
</evidence>
<evidence type="ECO:0000256" key="5">
    <source>
        <dbReference type="ARBA" id="ARBA00023016"/>
    </source>
</evidence>
<dbReference type="GO" id="GO:0006457">
    <property type="term" value="P:protein folding"/>
    <property type="evidence" value="ECO:0007669"/>
    <property type="project" value="InterPro"/>
</dbReference>
<dbReference type="GO" id="GO:0005737">
    <property type="term" value="C:cytoplasm"/>
    <property type="evidence" value="ECO:0007669"/>
    <property type="project" value="UniProtKB-SubCell"/>
</dbReference>
<dbReference type="PROSITE" id="PS01071">
    <property type="entry name" value="GRPE"/>
    <property type="match status" value="1"/>
</dbReference>
<comment type="caution">
    <text evidence="14">The sequence shown here is derived from an EMBL/GenBank/DDBJ whole genome shotgun (WGS) entry which is preliminary data.</text>
</comment>
<keyword evidence="6 10" id="KW-0143">Chaperone</keyword>
<dbReference type="FunFam" id="2.30.22.10:FF:000001">
    <property type="entry name" value="Protein GrpE"/>
    <property type="match status" value="1"/>
</dbReference>
<dbReference type="Proteomes" id="UP000230956">
    <property type="component" value="Unassembled WGS sequence"/>
</dbReference>
<evidence type="ECO:0000256" key="10">
    <source>
        <dbReference type="HAMAP-Rule" id="MF_01151"/>
    </source>
</evidence>
<dbReference type="Gene3D" id="2.30.22.10">
    <property type="entry name" value="Head domain of nucleotide exchange factor GrpE"/>
    <property type="match status" value="1"/>
</dbReference>
<reference evidence="15" key="1">
    <citation type="submission" date="2017-09" db="EMBL/GenBank/DDBJ databases">
        <title>Depth-based differentiation of microbial function through sediment-hosted aquifers and enrichment of novel symbionts in the deep terrestrial subsurface.</title>
        <authorList>
            <person name="Probst A.J."/>
            <person name="Ladd B."/>
            <person name="Jarett J.K."/>
            <person name="Geller-Mcgrath D.E."/>
            <person name="Sieber C.M.K."/>
            <person name="Emerson J.B."/>
            <person name="Anantharaman K."/>
            <person name="Thomas B.C."/>
            <person name="Malmstrom R."/>
            <person name="Stieglmeier M."/>
            <person name="Klingl A."/>
            <person name="Woyke T."/>
            <person name="Ryan C.M."/>
            <person name="Banfield J.F."/>
        </authorList>
    </citation>
    <scope>NUCLEOTIDE SEQUENCE [LARGE SCALE GENOMIC DNA]</scope>
</reference>
<dbReference type="SUPFAM" id="SSF51064">
    <property type="entry name" value="Head domain of nucleotide exchange factor GrpE"/>
    <property type="match status" value="1"/>
</dbReference>
<evidence type="ECO:0000256" key="8">
    <source>
        <dbReference type="ARBA" id="ARBA00072274"/>
    </source>
</evidence>
<dbReference type="GO" id="GO:0051082">
    <property type="term" value="F:unfolded protein binding"/>
    <property type="evidence" value="ECO:0007669"/>
    <property type="project" value="TreeGrafter"/>
</dbReference>
<dbReference type="PRINTS" id="PR00773">
    <property type="entry name" value="GRPEPROTEIN"/>
</dbReference>
<comment type="subcellular location">
    <subcellularLocation>
        <location evidence="1 10">Cytoplasm</location>
    </subcellularLocation>
</comment>
<accession>A0A2M7TBF9</accession>
<evidence type="ECO:0000256" key="4">
    <source>
        <dbReference type="ARBA" id="ARBA00022490"/>
    </source>
</evidence>
<dbReference type="HAMAP" id="MF_01151">
    <property type="entry name" value="GrpE"/>
    <property type="match status" value="1"/>
</dbReference>